<protein>
    <submittedName>
        <fullName evidence="2">Uncharacterized protein</fullName>
    </submittedName>
</protein>
<name>A0A543EV43_9NOCA</name>
<proteinExistence type="predicted"/>
<accession>A0A543EV43</accession>
<comment type="caution">
    <text evidence="2">The sequence shown here is derived from an EMBL/GenBank/DDBJ whole genome shotgun (WGS) entry which is preliminary data.</text>
</comment>
<dbReference type="EMBL" id="VFPG01000002">
    <property type="protein sequence ID" value="TQM25441.1"/>
    <property type="molecule type" value="Genomic_DNA"/>
</dbReference>
<dbReference type="OrthoDB" id="4568879at2"/>
<reference evidence="2 3" key="1">
    <citation type="submission" date="2019-06" db="EMBL/GenBank/DDBJ databases">
        <title>Sequencing the genomes of 1000 actinobacteria strains.</title>
        <authorList>
            <person name="Klenk H.-P."/>
        </authorList>
    </citation>
    <scope>NUCLEOTIDE SEQUENCE [LARGE SCALE GENOMIC DNA]</scope>
    <source>
        <strain evidence="2 3">DSM 103495</strain>
    </source>
</reference>
<organism evidence="2 3">
    <name type="scientific">Nocardia bhagyanarayanae</name>
    <dbReference type="NCBI Taxonomy" id="1215925"/>
    <lineage>
        <taxon>Bacteria</taxon>
        <taxon>Bacillati</taxon>
        <taxon>Actinomycetota</taxon>
        <taxon>Actinomycetes</taxon>
        <taxon>Mycobacteriales</taxon>
        <taxon>Nocardiaceae</taxon>
        <taxon>Nocardia</taxon>
    </lineage>
</organism>
<sequence length="124" mass="14192">MKKLLCVLALFAAVVVAVAGTAQAKSYRVVGKCKGDVAGYGWFEADTDLEVEFDDGEIDREYSYLYFYGFLTDVDNQSARITWDDKHIVYREGRYDVAVPYISGAGLWFKDTSRKNRWIKLCDY</sequence>
<feature type="signal peptide" evidence="1">
    <location>
        <begin position="1"/>
        <end position="24"/>
    </location>
</feature>
<evidence type="ECO:0000256" key="1">
    <source>
        <dbReference type="SAM" id="SignalP"/>
    </source>
</evidence>
<dbReference type="Proteomes" id="UP000316331">
    <property type="component" value="Unassembled WGS sequence"/>
</dbReference>
<feature type="chain" id="PRO_5022094614" evidence="1">
    <location>
        <begin position="25"/>
        <end position="124"/>
    </location>
</feature>
<evidence type="ECO:0000313" key="3">
    <source>
        <dbReference type="Proteomes" id="UP000316331"/>
    </source>
</evidence>
<evidence type="ECO:0000313" key="2">
    <source>
        <dbReference type="EMBL" id="TQM25441.1"/>
    </source>
</evidence>
<dbReference type="AlphaFoldDB" id="A0A543EV43"/>
<keyword evidence="1" id="KW-0732">Signal</keyword>
<dbReference type="RefSeq" id="WP_141812162.1">
    <property type="nucleotide sequence ID" value="NZ_VFPG01000002.1"/>
</dbReference>
<keyword evidence="3" id="KW-1185">Reference proteome</keyword>
<gene>
    <name evidence="2" type="ORF">FB390_5590</name>
</gene>